<dbReference type="GO" id="GO:0005773">
    <property type="term" value="C:vacuole"/>
    <property type="evidence" value="ECO:0007669"/>
    <property type="project" value="GOC"/>
</dbReference>
<accession>A0A8J6CFS8</accession>
<dbReference type="GO" id="GO:0006624">
    <property type="term" value="P:vacuolar protein processing"/>
    <property type="evidence" value="ECO:0007669"/>
    <property type="project" value="TreeGrafter"/>
</dbReference>
<keyword evidence="3 7" id="KW-0812">Transmembrane</keyword>
<sequence>MGNAAKRAVKNIRIVQQHGLAILLINVIFIGWRLYRNRLTASWAHYASLLPTSAVYAFGYRLLKAQAEDGSELFQKGLVEYCWDMVWVTMFVQLLACYTEWAWVLYSIPPAIGSCYGGYTLWMRVVYPWISKVDSLPEDDDAMAKRKAKAERQMRRQKGK</sequence>
<evidence type="ECO:0000256" key="4">
    <source>
        <dbReference type="ARBA" id="ARBA00022824"/>
    </source>
</evidence>
<dbReference type="AlphaFoldDB" id="A0A8J6CFS8"/>
<name>A0A8J6CFS8_DIALT</name>
<evidence type="ECO:0008006" key="10">
    <source>
        <dbReference type="Google" id="ProtNLM"/>
    </source>
</evidence>
<protein>
    <recommendedName>
        <fullName evidence="10">DUF788-domain-containing protein</fullName>
    </recommendedName>
</protein>
<gene>
    <name evidence="8" type="ORF">KFE25_013403</name>
</gene>
<comment type="similarity">
    <text evidence="2">Belongs to the TMEM208 family.</text>
</comment>
<evidence type="ECO:0000256" key="1">
    <source>
        <dbReference type="ARBA" id="ARBA00004477"/>
    </source>
</evidence>
<dbReference type="PANTHER" id="PTHR13505:SF7">
    <property type="entry name" value="TRANSMEMBRANE PROTEIN 208"/>
    <property type="match status" value="1"/>
</dbReference>
<dbReference type="InterPro" id="IPR008506">
    <property type="entry name" value="SND2/TMEM208"/>
</dbReference>
<reference evidence="8" key="1">
    <citation type="submission" date="2021-05" db="EMBL/GenBank/DDBJ databases">
        <title>The genome of the haptophyte Pavlova lutheri (Diacronema luteri, Pavlovales) - a model for lipid biosynthesis in eukaryotic algae.</title>
        <authorList>
            <person name="Hulatt C.J."/>
            <person name="Posewitz M.C."/>
        </authorList>
    </citation>
    <scope>NUCLEOTIDE SEQUENCE</scope>
    <source>
        <strain evidence="8">NIVA-4/92</strain>
    </source>
</reference>
<evidence type="ECO:0000313" key="9">
    <source>
        <dbReference type="Proteomes" id="UP000751190"/>
    </source>
</evidence>
<comment type="subcellular location">
    <subcellularLocation>
        <location evidence="1">Endoplasmic reticulum membrane</location>
        <topology evidence="1">Multi-pass membrane protein</topology>
    </subcellularLocation>
</comment>
<keyword evidence="4" id="KW-0256">Endoplasmic reticulum</keyword>
<keyword evidence="6 7" id="KW-0472">Membrane</keyword>
<dbReference type="EMBL" id="JAGTXO010000004">
    <property type="protein sequence ID" value="KAG8468320.1"/>
    <property type="molecule type" value="Genomic_DNA"/>
</dbReference>
<organism evidence="8 9">
    <name type="scientific">Diacronema lutheri</name>
    <name type="common">Unicellular marine alga</name>
    <name type="synonym">Monochrysis lutheri</name>
    <dbReference type="NCBI Taxonomy" id="2081491"/>
    <lineage>
        <taxon>Eukaryota</taxon>
        <taxon>Haptista</taxon>
        <taxon>Haptophyta</taxon>
        <taxon>Pavlovophyceae</taxon>
        <taxon>Pavlovales</taxon>
        <taxon>Pavlovaceae</taxon>
        <taxon>Diacronema</taxon>
    </lineage>
</organism>
<keyword evidence="5 7" id="KW-1133">Transmembrane helix</keyword>
<dbReference type="OrthoDB" id="276296at2759"/>
<feature type="transmembrane region" description="Helical" evidence="7">
    <location>
        <begin position="44"/>
        <end position="63"/>
    </location>
</feature>
<dbReference type="GO" id="GO:0005789">
    <property type="term" value="C:endoplasmic reticulum membrane"/>
    <property type="evidence" value="ECO:0007669"/>
    <property type="project" value="UniProtKB-SubCell"/>
</dbReference>
<dbReference type="PANTHER" id="PTHR13505">
    <property type="entry name" value="TRANSMEMBRANE PROTEIN 208"/>
    <property type="match status" value="1"/>
</dbReference>
<evidence type="ECO:0000256" key="7">
    <source>
        <dbReference type="SAM" id="Phobius"/>
    </source>
</evidence>
<evidence type="ECO:0000256" key="5">
    <source>
        <dbReference type="ARBA" id="ARBA00022989"/>
    </source>
</evidence>
<proteinExistence type="inferred from homology"/>
<evidence type="ECO:0000256" key="6">
    <source>
        <dbReference type="ARBA" id="ARBA00023136"/>
    </source>
</evidence>
<keyword evidence="9" id="KW-1185">Reference proteome</keyword>
<evidence type="ECO:0000256" key="3">
    <source>
        <dbReference type="ARBA" id="ARBA00022692"/>
    </source>
</evidence>
<evidence type="ECO:0000256" key="2">
    <source>
        <dbReference type="ARBA" id="ARBA00009950"/>
    </source>
</evidence>
<dbReference type="Proteomes" id="UP000751190">
    <property type="component" value="Unassembled WGS sequence"/>
</dbReference>
<dbReference type="Pfam" id="PF05620">
    <property type="entry name" value="TMEM208_SND2"/>
    <property type="match status" value="1"/>
</dbReference>
<comment type="caution">
    <text evidence="8">The sequence shown here is derived from an EMBL/GenBank/DDBJ whole genome shotgun (WGS) entry which is preliminary data.</text>
</comment>
<feature type="transmembrane region" description="Helical" evidence="7">
    <location>
        <begin position="12"/>
        <end position="32"/>
    </location>
</feature>
<evidence type="ECO:0000313" key="8">
    <source>
        <dbReference type="EMBL" id="KAG8468320.1"/>
    </source>
</evidence>